<evidence type="ECO:0000256" key="4">
    <source>
        <dbReference type="ARBA" id="ARBA00022695"/>
    </source>
</evidence>
<dbReference type="EMBL" id="MFFT01000022">
    <property type="protein sequence ID" value="OGF23189.1"/>
    <property type="molecule type" value="Genomic_DNA"/>
</dbReference>
<dbReference type="SUPFAM" id="SSF53448">
    <property type="entry name" value="Nucleotide-diphospho-sugar transferases"/>
    <property type="match status" value="1"/>
</dbReference>
<dbReference type="GO" id="GO:0019134">
    <property type="term" value="F:glucosamine-1-phosphate N-acetyltransferase activity"/>
    <property type="evidence" value="ECO:0007669"/>
    <property type="project" value="UniProtKB-EC"/>
</dbReference>
<dbReference type="GO" id="GO:0003977">
    <property type="term" value="F:UDP-N-acetylglucosamine diphosphorylase activity"/>
    <property type="evidence" value="ECO:0007669"/>
    <property type="project" value="UniProtKB-EC"/>
</dbReference>
<dbReference type="AlphaFoldDB" id="A0A1F5S965"/>
<dbReference type="PANTHER" id="PTHR43584">
    <property type="entry name" value="NUCLEOTIDYL TRANSFERASE"/>
    <property type="match status" value="1"/>
</dbReference>
<comment type="catalytic activity">
    <reaction evidence="7">
        <text>N-acetyl-alpha-D-glucosamine 1-phosphate + UTP + H(+) = UDP-N-acetyl-alpha-D-glucosamine + diphosphate</text>
        <dbReference type="Rhea" id="RHEA:13509"/>
        <dbReference type="ChEBI" id="CHEBI:15378"/>
        <dbReference type="ChEBI" id="CHEBI:33019"/>
        <dbReference type="ChEBI" id="CHEBI:46398"/>
        <dbReference type="ChEBI" id="CHEBI:57705"/>
        <dbReference type="ChEBI" id="CHEBI:57776"/>
        <dbReference type="EC" id="2.7.7.23"/>
    </reaction>
</comment>
<evidence type="ECO:0000256" key="5">
    <source>
        <dbReference type="ARBA" id="ARBA00023315"/>
    </source>
</evidence>
<evidence type="ECO:0000313" key="11">
    <source>
        <dbReference type="Proteomes" id="UP000176877"/>
    </source>
</evidence>
<sequence>MKKIVILAAGKGKRMKCELPKVLVKLKGKPMIEYLIQSCIESGVDSSPIIVVSPDNKEIISQALAKYSCRYAIQDKQLGTGHALSCAKSLIDKAVDHIICLYGDHPFVGATTIKKLVENHNGVITMMTTKVNDFEDWRQCFYYWGRIIRGKNGQVKENIEFRDASDEVKLVKEVNPSMYCLATNWLWGNLAKLNNHNAQEEYYLTDLVKLAFEQKLKINTFFLNPKEVMGVNSPEELAMAETLI</sequence>
<comment type="caution">
    <text evidence="10">The sequence shown here is derived from an EMBL/GenBank/DDBJ whole genome shotgun (WGS) entry which is preliminary data.</text>
</comment>
<evidence type="ECO:0000256" key="8">
    <source>
        <dbReference type="ARBA" id="ARBA00049628"/>
    </source>
</evidence>
<keyword evidence="5" id="KW-0012">Acyltransferase</keyword>
<keyword evidence="4" id="KW-0548">Nucleotidyltransferase</keyword>
<comment type="similarity">
    <text evidence="1">In the C-terminal section; belongs to the transferase hexapeptide repeat family.</text>
</comment>
<accession>A0A1F5S965</accession>
<gene>
    <name evidence="10" type="ORF">A3D45_01260</name>
</gene>
<dbReference type="InterPro" id="IPR050065">
    <property type="entry name" value="GlmU-like"/>
</dbReference>
<feature type="domain" description="MobA-like NTP transferase" evidence="9">
    <location>
        <begin position="5"/>
        <end position="121"/>
    </location>
</feature>
<dbReference type="InterPro" id="IPR029044">
    <property type="entry name" value="Nucleotide-diphossugar_trans"/>
</dbReference>
<evidence type="ECO:0000259" key="9">
    <source>
        <dbReference type="Pfam" id="PF12804"/>
    </source>
</evidence>
<dbReference type="InterPro" id="IPR025877">
    <property type="entry name" value="MobA-like_NTP_Trfase"/>
</dbReference>
<keyword evidence="3" id="KW-0808">Transferase</keyword>
<comment type="catalytic activity">
    <reaction evidence="6">
        <text>alpha-D-glucosamine 1-phosphate + acetyl-CoA = N-acetyl-alpha-D-glucosamine 1-phosphate + CoA + H(+)</text>
        <dbReference type="Rhea" id="RHEA:13725"/>
        <dbReference type="ChEBI" id="CHEBI:15378"/>
        <dbReference type="ChEBI" id="CHEBI:57287"/>
        <dbReference type="ChEBI" id="CHEBI:57288"/>
        <dbReference type="ChEBI" id="CHEBI:57776"/>
        <dbReference type="ChEBI" id="CHEBI:58516"/>
        <dbReference type="EC" id="2.3.1.157"/>
    </reaction>
</comment>
<reference evidence="10 11" key="1">
    <citation type="journal article" date="2016" name="Nat. Commun.">
        <title>Thousands of microbial genomes shed light on interconnected biogeochemical processes in an aquifer system.</title>
        <authorList>
            <person name="Anantharaman K."/>
            <person name="Brown C.T."/>
            <person name="Hug L.A."/>
            <person name="Sharon I."/>
            <person name="Castelle C.J."/>
            <person name="Probst A.J."/>
            <person name="Thomas B.C."/>
            <person name="Singh A."/>
            <person name="Wilkins M.J."/>
            <person name="Karaoz U."/>
            <person name="Brodie E.L."/>
            <person name="Williams K.H."/>
            <person name="Hubbard S.S."/>
            <person name="Banfield J.F."/>
        </authorList>
    </citation>
    <scope>NUCLEOTIDE SEQUENCE [LARGE SCALE GENOMIC DNA]</scope>
</reference>
<evidence type="ECO:0000313" key="10">
    <source>
        <dbReference type="EMBL" id="OGF23189.1"/>
    </source>
</evidence>
<evidence type="ECO:0000256" key="1">
    <source>
        <dbReference type="ARBA" id="ARBA00007707"/>
    </source>
</evidence>
<dbReference type="Pfam" id="PF12804">
    <property type="entry name" value="NTP_transf_3"/>
    <property type="match status" value="1"/>
</dbReference>
<comment type="similarity">
    <text evidence="2">In the N-terminal section; belongs to the N-acetylglucosamine-1-phosphate uridyltransferase family.</text>
</comment>
<evidence type="ECO:0000256" key="3">
    <source>
        <dbReference type="ARBA" id="ARBA00022679"/>
    </source>
</evidence>
<evidence type="ECO:0000256" key="6">
    <source>
        <dbReference type="ARBA" id="ARBA00048247"/>
    </source>
</evidence>
<dbReference type="CDD" id="cd02540">
    <property type="entry name" value="GT2_GlmU_N_bac"/>
    <property type="match status" value="1"/>
</dbReference>
<dbReference type="Gene3D" id="3.90.550.10">
    <property type="entry name" value="Spore Coat Polysaccharide Biosynthesis Protein SpsA, Chain A"/>
    <property type="match status" value="1"/>
</dbReference>
<proteinExistence type="inferred from homology"/>
<evidence type="ECO:0000256" key="7">
    <source>
        <dbReference type="ARBA" id="ARBA00048493"/>
    </source>
</evidence>
<evidence type="ECO:0000256" key="2">
    <source>
        <dbReference type="ARBA" id="ARBA00007947"/>
    </source>
</evidence>
<dbReference type="Proteomes" id="UP000176877">
    <property type="component" value="Unassembled WGS sequence"/>
</dbReference>
<protein>
    <recommendedName>
        <fullName evidence="9">MobA-like NTP transferase domain-containing protein</fullName>
    </recommendedName>
</protein>
<comment type="function">
    <text evidence="8">Catalyzes the last two sequential reactions in the de novo biosynthetic pathway for UDP-N-acetylglucosamine (UDP-GlcNAc). The C-terminal domain catalyzes the transfer of acetyl group from acetyl coenzyme A to glucosamine-1-phosphate (GlcN-1-P) to produce N-acetylglucosamine-1-phosphate (GlcNAc-1-P), which is converted into UDP-GlcNAc by the transfer of uridine 5-monophosphate (from uridine 5-triphosphate), a reaction catalyzed by the N-terminal domain.</text>
</comment>
<name>A0A1F5S965_9BACT</name>
<organism evidence="10 11">
    <name type="scientific">Candidatus Falkowbacteria bacterium RIFCSPHIGHO2_02_FULL_42_9</name>
    <dbReference type="NCBI Taxonomy" id="1797986"/>
    <lineage>
        <taxon>Bacteria</taxon>
        <taxon>Candidatus Falkowiibacteriota</taxon>
    </lineage>
</organism>
<dbReference type="PANTHER" id="PTHR43584:SF3">
    <property type="entry name" value="BIFUNCTIONAL PROTEIN GLMU"/>
    <property type="match status" value="1"/>
</dbReference>